<dbReference type="Proteomes" id="UP001198862">
    <property type="component" value="Unassembled WGS sequence"/>
</dbReference>
<dbReference type="CDD" id="cd23763">
    <property type="entry name" value="ASKHA_ATPase_ROK"/>
    <property type="match status" value="1"/>
</dbReference>
<dbReference type="PANTHER" id="PTHR18964:SF149">
    <property type="entry name" value="BIFUNCTIONAL UDP-N-ACETYLGLUCOSAMINE 2-EPIMERASE_N-ACETYLMANNOSAMINE KINASE"/>
    <property type="match status" value="1"/>
</dbReference>
<sequence length="406" mass="43117">MRPQRRHARIVAGNPCGAGSLPSCWAEGSLENLSVHEDDGGGPSDVLAAASAAKEASPAAPAAVLGHGSRALPAVTVDTYNEELRDEEGFVGDRASGRAFQAILDDWRERVSASLGEDPFGDTPTNEISKSKLDKLLGGADPVAAGLVHTAIEEFAQELATVVRRFLRLEGWRETEQIVIGGGLSSSHFGQLAMGRAQVILAAENISIELRQIANHPDEAGLIGAVQLAPSWVLAGHDAIIAVDIGGTNMRAGIVELRMKKGDVSKAAVWKKQHWRHRDDEPTRDEAVARLAEMVSALIDKALAEKIRLAPFMGIGCPGLIDDRGAIVNGGQNLPGNWQEDGFNLVTALSGRLPRIEGHEPAIVVHNDAVVQGLSEVPNMRDVSRWGVLTIGTGLGNARFSKRAGD</sequence>
<dbReference type="RefSeq" id="WP_230552756.1">
    <property type="nucleotide sequence ID" value="NZ_JAJISD010000009.1"/>
</dbReference>
<gene>
    <name evidence="2" type="ORF">LJ725_20990</name>
</gene>
<reference evidence="2 3" key="1">
    <citation type="submission" date="2021-11" db="EMBL/GenBank/DDBJ databases">
        <authorList>
            <person name="Lee D.-H."/>
            <person name="Kim S.-B."/>
        </authorList>
    </citation>
    <scope>NUCLEOTIDE SEQUENCE [LARGE SCALE GENOMIC DNA]</scope>
    <source>
        <strain evidence="2 3">KCTC 52223</strain>
    </source>
</reference>
<accession>A0ABS8L0F3</accession>
<keyword evidence="3" id="KW-1185">Reference proteome</keyword>
<proteinExistence type="inferred from homology"/>
<dbReference type="InterPro" id="IPR000600">
    <property type="entry name" value="ROK"/>
</dbReference>
<dbReference type="Pfam" id="PF00480">
    <property type="entry name" value="ROK"/>
    <property type="match status" value="1"/>
</dbReference>
<dbReference type="EMBL" id="JAJISD010000009">
    <property type="protein sequence ID" value="MCC8431457.1"/>
    <property type="molecule type" value="Genomic_DNA"/>
</dbReference>
<dbReference type="PANTHER" id="PTHR18964">
    <property type="entry name" value="ROK (REPRESSOR, ORF, KINASE) FAMILY"/>
    <property type="match status" value="1"/>
</dbReference>
<evidence type="ECO:0000313" key="2">
    <source>
        <dbReference type="EMBL" id="MCC8431457.1"/>
    </source>
</evidence>
<comment type="similarity">
    <text evidence="1">Belongs to the ROK (NagC/XylR) family.</text>
</comment>
<dbReference type="Gene3D" id="3.30.420.40">
    <property type="match status" value="1"/>
</dbReference>
<comment type="caution">
    <text evidence="2">The sequence shown here is derived from an EMBL/GenBank/DDBJ whole genome shotgun (WGS) entry which is preliminary data.</text>
</comment>
<dbReference type="InterPro" id="IPR043129">
    <property type="entry name" value="ATPase_NBD"/>
</dbReference>
<dbReference type="SUPFAM" id="SSF53067">
    <property type="entry name" value="Actin-like ATPase domain"/>
    <property type="match status" value="2"/>
</dbReference>
<evidence type="ECO:0000256" key="1">
    <source>
        <dbReference type="ARBA" id="ARBA00006479"/>
    </source>
</evidence>
<name>A0ABS8L0F3_9HYPH</name>
<evidence type="ECO:0000313" key="3">
    <source>
        <dbReference type="Proteomes" id="UP001198862"/>
    </source>
</evidence>
<organism evidence="2 3">
    <name type="scientific">Reyranella aquatilis</name>
    <dbReference type="NCBI Taxonomy" id="2035356"/>
    <lineage>
        <taxon>Bacteria</taxon>
        <taxon>Pseudomonadati</taxon>
        <taxon>Pseudomonadota</taxon>
        <taxon>Alphaproteobacteria</taxon>
        <taxon>Hyphomicrobiales</taxon>
        <taxon>Reyranellaceae</taxon>
        <taxon>Reyranella</taxon>
    </lineage>
</organism>
<protein>
    <submittedName>
        <fullName evidence="2">ROK family protein</fullName>
    </submittedName>
</protein>